<proteinExistence type="predicted"/>
<accession>A0ABP7U285</accession>
<keyword evidence="2" id="KW-1185">Reference proteome</keyword>
<reference evidence="2" key="1">
    <citation type="journal article" date="2019" name="Int. J. Syst. Evol. Microbiol.">
        <title>The Global Catalogue of Microorganisms (GCM) 10K type strain sequencing project: providing services to taxonomists for standard genome sequencing and annotation.</title>
        <authorList>
            <consortium name="The Broad Institute Genomics Platform"/>
            <consortium name="The Broad Institute Genome Sequencing Center for Infectious Disease"/>
            <person name="Wu L."/>
            <person name="Ma J."/>
        </authorList>
    </citation>
    <scope>NUCLEOTIDE SEQUENCE [LARGE SCALE GENOMIC DNA]</scope>
    <source>
        <strain evidence="2">JCM 17342</strain>
    </source>
</reference>
<dbReference type="Pfam" id="PF12079">
    <property type="entry name" value="DUF3558"/>
    <property type="match status" value="1"/>
</dbReference>
<dbReference type="InterPro" id="IPR024520">
    <property type="entry name" value="DUF3558"/>
</dbReference>
<gene>
    <name evidence="1" type="ORF">GCM10022247_70190</name>
</gene>
<dbReference type="Proteomes" id="UP001501747">
    <property type="component" value="Unassembled WGS sequence"/>
</dbReference>
<organism evidence="1 2">
    <name type="scientific">Allokutzneria multivorans</name>
    <dbReference type="NCBI Taxonomy" id="1142134"/>
    <lineage>
        <taxon>Bacteria</taxon>
        <taxon>Bacillati</taxon>
        <taxon>Actinomycetota</taxon>
        <taxon>Actinomycetes</taxon>
        <taxon>Pseudonocardiales</taxon>
        <taxon>Pseudonocardiaceae</taxon>
        <taxon>Allokutzneria</taxon>
    </lineage>
</organism>
<protein>
    <recommendedName>
        <fullName evidence="3">DUF3558 domain-containing protein</fullName>
    </recommendedName>
</protein>
<sequence>MRRWMVCCVLVLAGCGQVTPGEPAEVVRGPDGRFPPPIPNPSLSYDKYLTRPCELLSREQLMSIGIITDLGRPGEHPLLGPECRWTADRVADTGFSVLLMSKGDGLRPAYKSRNFGYFAETTIGGYPALNTDNKTPTGKPTPVGTCDTAVGIGDSVAFTVAAHGHKPHPDYEEPCKASDKVALWVLEKLKAGS</sequence>
<evidence type="ECO:0008006" key="3">
    <source>
        <dbReference type="Google" id="ProtNLM"/>
    </source>
</evidence>
<dbReference type="EMBL" id="BAABAL010000026">
    <property type="protein sequence ID" value="GAA4034823.1"/>
    <property type="molecule type" value="Genomic_DNA"/>
</dbReference>
<comment type="caution">
    <text evidence="1">The sequence shown here is derived from an EMBL/GenBank/DDBJ whole genome shotgun (WGS) entry which is preliminary data.</text>
</comment>
<name>A0ABP7U285_9PSEU</name>
<evidence type="ECO:0000313" key="1">
    <source>
        <dbReference type="EMBL" id="GAA4034823.1"/>
    </source>
</evidence>
<dbReference type="PROSITE" id="PS51257">
    <property type="entry name" value="PROKAR_LIPOPROTEIN"/>
    <property type="match status" value="1"/>
</dbReference>
<evidence type="ECO:0000313" key="2">
    <source>
        <dbReference type="Proteomes" id="UP001501747"/>
    </source>
</evidence>